<accession>A0A1X4GA74</accession>
<dbReference type="InterPro" id="IPR037401">
    <property type="entry name" value="SnoaL-like"/>
</dbReference>
<dbReference type="Proteomes" id="UP000192997">
    <property type="component" value="Unassembled WGS sequence"/>
</dbReference>
<organism evidence="2 3">
    <name type="scientific">Cylindrospermopsis raciborskii CENA303</name>
    <dbReference type="NCBI Taxonomy" id="1170769"/>
    <lineage>
        <taxon>Bacteria</taxon>
        <taxon>Bacillati</taxon>
        <taxon>Cyanobacteriota</taxon>
        <taxon>Cyanophyceae</taxon>
        <taxon>Nostocales</taxon>
        <taxon>Aphanizomenonaceae</taxon>
        <taxon>Cylindrospermopsis</taxon>
    </lineage>
</organism>
<feature type="domain" description="SnoaL-like" evidence="1">
    <location>
        <begin position="14"/>
        <end position="116"/>
    </location>
</feature>
<dbReference type="InterPro" id="IPR032710">
    <property type="entry name" value="NTF2-like_dom_sf"/>
</dbReference>
<sequence length="130" mass="14890">MKNVPDSPLGKLYRDHIELIMNKDIEAILDQYTDDALLISSFMKTPKYYQGRDQLREHMQGILGIVDLETEINFWAETENPQTLMITEIIHMKVGGEKLTMRFADSWVLQDGKIAIHFAGMVQHPDGTLA</sequence>
<dbReference type="Gene3D" id="3.10.450.50">
    <property type="match status" value="1"/>
</dbReference>
<dbReference type="RefSeq" id="WP_085727459.1">
    <property type="nucleotide sequence ID" value="NZ_NBYN01000016.1"/>
</dbReference>
<reference evidence="3" key="1">
    <citation type="submission" date="2017-04" db="EMBL/GenBank/DDBJ databases">
        <authorList>
            <person name="Abreu V.A."/>
            <person name="Popin R.V."/>
            <person name="Rigonato J."/>
            <person name="Andreote A.P."/>
            <person name="Schaker P.C."/>
            <person name="Hoff-Risseti C."/>
            <person name="Alvarenga D.O."/>
            <person name="Varani A.M."/>
            <person name="Fiore M.F."/>
        </authorList>
    </citation>
    <scope>NUCLEOTIDE SEQUENCE [LARGE SCALE GENOMIC DNA]</scope>
    <source>
        <strain evidence="3">CENA303</strain>
    </source>
</reference>
<dbReference type="SUPFAM" id="SSF54427">
    <property type="entry name" value="NTF2-like"/>
    <property type="match status" value="1"/>
</dbReference>
<gene>
    <name evidence="2" type="ORF">B7O87_04945</name>
</gene>
<dbReference type="EMBL" id="NBYN01000016">
    <property type="protein sequence ID" value="OSO93977.1"/>
    <property type="molecule type" value="Genomic_DNA"/>
</dbReference>
<dbReference type="AlphaFoldDB" id="A0A1X4GA74"/>
<name>A0A1X4GA74_9CYAN</name>
<comment type="caution">
    <text evidence="2">The sequence shown here is derived from an EMBL/GenBank/DDBJ whole genome shotgun (WGS) entry which is preliminary data.</text>
</comment>
<dbReference type="Pfam" id="PF12680">
    <property type="entry name" value="SnoaL_2"/>
    <property type="match status" value="1"/>
</dbReference>
<evidence type="ECO:0000313" key="2">
    <source>
        <dbReference type="EMBL" id="OSO93977.1"/>
    </source>
</evidence>
<protein>
    <recommendedName>
        <fullName evidence="1">SnoaL-like domain-containing protein</fullName>
    </recommendedName>
</protein>
<evidence type="ECO:0000313" key="3">
    <source>
        <dbReference type="Proteomes" id="UP000192997"/>
    </source>
</evidence>
<evidence type="ECO:0000259" key="1">
    <source>
        <dbReference type="Pfam" id="PF12680"/>
    </source>
</evidence>
<proteinExistence type="predicted"/>